<dbReference type="GO" id="GO:0004160">
    <property type="term" value="F:dihydroxy-acid dehydratase activity"/>
    <property type="evidence" value="ECO:0007669"/>
    <property type="project" value="TreeGrafter"/>
</dbReference>
<proteinExistence type="predicted"/>
<feature type="domain" description="Dihydroxy-acid/6-phosphogluconate dehydratase C-terminal" evidence="2">
    <location>
        <begin position="28"/>
        <end position="117"/>
    </location>
</feature>
<dbReference type="InterPro" id="IPR056740">
    <property type="entry name" value="ILV_EDD_C"/>
</dbReference>
<sequence>MVGCHHPSMKKGDTRAPLVFIIRFVGVLLEVALLTDGRFSGGSHGYVVGLCHQAQEGGPIGLVQNDDIITIYISKKRMDVHLTNEKMSDERHGPRLQHQERPGGFKRMCNRWVLEASQDAEIIVLVLPVDYPVLNLARAESASTDGHFPIGLMSRNLTEKVAATVTSQCGCKVSVIAFSSRRNNIPSSGSAANWESNPNFPLMIEMTPTDMNATNFPPMPNASRPFRAAATTGECRRPMCQRRFHECYQDNVECSSGEHRFTNASDGKECNVYKKPDILQELRSITPSEFHESIPDASSVTNVPPN</sequence>
<dbReference type="PANTHER" id="PTHR21000">
    <property type="entry name" value="DIHYDROXY-ACID DEHYDRATASE DAD"/>
    <property type="match status" value="1"/>
</dbReference>
<dbReference type="Gene3D" id="3.50.30.80">
    <property type="entry name" value="IlvD/EDD C-terminal domain-like"/>
    <property type="match status" value="1"/>
</dbReference>
<gene>
    <name evidence="3" type="ORF">CTI12_AA530930</name>
</gene>
<dbReference type="SUPFAM" id="SSF52016">
    <property type="entry name" value="LeuD/IlvD-like"/>
    <property type="match status" value="1"/>
</dbReference>
<dbReference type="GO" id="GO:0009570">
    <property type="term" value="C:chloroplast stroma"/>
    <property type="evidence" value="ECO:0007669"/>
    <property type="project" value="TreeGrafter"/>
</dbReference>
<evidence type="ECO:0000256" key="1">
    <source>
        <dbReference type="SAM" id="MobiDB-lite"/>
    </source>
</evidence>
<feature type="compositionally biased region" description="Polar residues" evidence="1">
    <location>
        <begin position="296"/>
        <end position="306"/>
    </location>
</feature>
<evidence type="ECO:0000313" key="3">
    <source>
        <dbReference type="EMBL" id="PWA43893.1"/>
    </source>
</evidence>
<organism evidence="3 4">
    <name type="scientific">Artemisia annua</name>
    <name type="common">Sweet wormwood</name>
    <dbReference type="NCBI Taxonomy" id="35608"/>
    <lineage>
        <taxon>Eukaryota</taxon>
        <taxon>Viridiplantae</taxon>
        <taxon>Streptophyta</taxon>
        <taxon>Embryophyta</taxon>
        <taxon>Tracheophyta</taxon>
        <taxon>Spermatophyta</taxon>
        <taxon>Magnoliopsida</taxon>
        <taxon>eudicotyledons</taxon>
        <taxon>Gunneridae</taxon>
        <taxon>Pentapetalae</taxon>
        <taxon>asterids</taxon>
        <taxon>campanulids</taxon>
        <taxon>Asterales</taxon>
        <taxon>Asteraceae</taxon>
        <taxon>Asteroideae</taxon>
        <taxon>Anthemideae</taxon>
        <taxon>Artemisiinae</taxon>
        <taxon>Artemisia</taxon>
    </lineage>
</organism>
<dbReference type="STRING" id="35608.A0A2U1L4G1"/>
<dbReference type="InterPro" id="IPR020558">
    <property type="entry name" value="DiOHA_6PGluconate_deHydtase_CS"/>
</dbReference>
<comment type="caution">
    <text evidence="3">The sequence shown here is derived from an EMBL/GenBank/DDBJ whole genome shotgun (WGS) entry which is preliminary data.</text>
</comment>
<dbReference type="AlphaFoldDB" id="A0A2U1L4G1"/>
<keyword evidence="4" id="KW-1185">Reference proteome</keyword>
<dbReference type="GO" id="GO:0009082">
    <property type="term" value="P:branched-chain amino acid biosynthetic process"/>
    <property type="evidence" value="ECO:0007669"/>
    <property type="project" value="TreeGrafter"/>
</dbReference>
<feature type="region of interest" description="Disordered" evidence="1">
    <location>
        <begin position="287"/>
        <end position="306"/>
    </location>
</feature>
<evidence type="ECO:0000313" key="4">
    <source>
        <dbReference type="Proteomes" id="UP000245207"/>
    </source>
</evidence>
<dbReference type="InterPro" id="IPR050165">
    <property type="entry name" value="DHAD_IlvD/Edd"/>
</dbReference>
<dbReference type="PANTHER" id="PTHR21000:SF5">
    <property type="entry name" value="DIHYDROXY-ACID DEHYDRATASE, MITOCHONDRIAL"/>
    <property type="match status" value="1"/>
</dbReference>
<dbReference type="Pfam" id="PF24877">
    <property type="entry name" value="ILV_EDD_C"/>
    <property type="match status" value="1"/>
</dbReference>
<dbReference type="Proteomes" id="UP000245207">
    <property type="component" value="Unassembled WGS sequence"/>
</dbReference>
<reference evidence="3 4" key="1">
    <citation type="journal article" date="2018" name="Mol. Plant">
        <title>The genome of Artemisia annua provides insight into the evolution of Asteraceae family and artemisinin biosynthesis.</title>
        <authorList>
            <person name="Shen Q."/>
            <person name="Zhang L."/>
            <person name="Liao Z."/>
            <person name="Wang S."/>
            <person name="Yan T."/>
            <person name="Shi P."/>
            <person name="Liu M."/>
            <person name="Fu X."/>
            <person name="Pan Q."/>
            <person name="Wang Y."/>
            <person name="Lv Z."/>
            <person name="Lu X."/>
            <person name="Zhang F."/>
            <person name="Jiang W."/>
            <person name="Ma Y."/>
            <person name="Chen M."/>
            <person name="Hao X."/>
            <person name="Li L."/>
            <person name="Tang Y."/>
            <person name="Lv G."/>
            <person name="Zhou Y."/>
            <person name="Sun X."/>
            <person name="Brodelius P.E."/>
            <person name="Rose J.K.C."/>
            <person name="Tang K."/>
        </authorList>
    </citation>
    <scope>NUCLEOTIDE SEQUENCE [LARGE SCALE GENOMIC DNA]</scope>
    <source>
        <strain evidence="4">cv. Huhao1</strain>
        <tissue evidence="3">Leaf</tissue>
    </source>
</reference>
<protein>
    <submittedName>
        <fullName evidence="3">Dihydroxy-acid dehydratase</fullName>
    </submittedName>
</protein>
<dbReference type="OrthoDB" id="1670268at2759"/>
<evidence type="ECO:0000259" key="2">
    <source>
        <dbReference type="Pfam" id="PF24877"/>
    </source>
</evidence>
<dbReference type="InterPro" id="IPR042096">
    <property type="entry name" value="Dihydro-acid_dehy_C"/>
</dbReference>
<dbReference type="PROSITE" id="PS00887">
    <property type="entry name" value="ILVD_EDD_2"/>
    <property type="match status" value="1"/>
</dbReference>
<accession>A0A2U1L4G1</accession>
<dbReference type="EMBL" id="PKPP01011580">
    <property type="protein sequence ID" value="PWA43893.1"/>
    <property type="molecule type" value="Genomic_DNA"/>
</dbReference>
<name>A0A2U1L4G1_ARTAN</name>